<organism evidence="1 2">
    <name type="scientific">Bacillus benzoevorans</name>
    <dbReference type="NCBI Taxonomy" id="1456"/>
    <lineage>
        <taxon>Bacteria</taxon>
        <taxon>Bacillati</taxon>
        <taxon>Bacillota</taxon>
        <taxon>Bacilli</taxon>
        <taxon>Bacillales</taxon>
        <taxon>Bacillaceae</taxon>
        <taxon>Bacillus</taxon>
    </lineage>
</organism>
<comment type="caution">
    <text evidence="1">The sequence shown here is derived from an EMBL/GenBank/DDBJ whole genome shotgun (WGS) entry which is preliminary data.</text>
</comment>
<gene>
    <name evidence="1" type="ORF">HNR53_001872</name>
</gene>
<evidence type="ECO:0000313" key="2">
    <source>
        <dbReference type="Proteomes" id="UP000531594"/>
    </source>
</evidence>
<dbReference type="EMBL" id="JACHGK010000005">
    <property type="protein sequence ID" value="MBB6445254.1"/>
    <property type="molecule type" value="Genomic_DNA"/>
</dbReference>
<name>A0A7X0HR35_9BACI</name>
<accession>A0A7X0HR35</accession>
<protein>
    <submittedName>
        <fullName evidence="1">Uncharacterized protein</fullName>
    </submittedName>
</protein>
<keyword evidence="2" id="KW-1185">Reference proteome</keyword>
<reference evidence="1 2" key="1">
    <citation type="submission" date="2020-08" db="EMBL/GenBank/DDBJ databases">
        <title>Genomic Encyclopedia of Type Strains, Phase IV (KMG-IV): sequencing the most valuable type-strain genomes for metagenomic binning, comparative biology and taxonomic classification.</title>
        <authorList>
            <person name="Goeker M."/>
        </authorList>
    </citation>
    <scope>NUCLEOTIDE SEQUENCE [LARGE SCALE GENOMIC DNA]</scope>
    <source>
        <strain evidence="1 2">DSM 5391</strain>
    </source>
</reference>
<sequence length="94" mass="10766">MANYLKDENHLIVWPVLKETYYNDLCICNIVMPARYDMTTNELLDACLDTYQVDKEKSYELLLNRADGDTVVPMNISLKEAGLRNGDYLTVVTA</sequence>
<dbReference type="RefSeq" id="WP_184525116.1">
    <property type="nucleotide sequence ID" value="NZ_JACHGK010000005.1"/>
</dbReference>
<dbReference type="Proteomes" id="UP000531594">
    <property type="component" value="Unassembled WGS sequence"/>
</dbReference>
<evidence type="ECO:0000313" key="1">
    <source>
        <dbReference type="EMBL" id="MBB6445254.1"/>
    </source>
</evidence>
<proteinExistence type="predicted"/>
<dbReference type="AlphaFoldDB" id="A0A7X0HR35"/>